<evidence type="ECO:0000313" key="3">
    <source>
        <dbReference type="Proteomes" id="UP000001449"/>
    </source>
</evidence>
<sequence length="257" mass="29065">MKQTSPASLLPMLQGPMASSFDAVAAVADGTRARARSISANKEDTDGAQDGYRNQQSPSFEAVSALMMLSTSNKKPTPKPKKQPKAEAKQQWTRKKVPSAFNLFYQYKVHRIRTDPDESSHDYSPLPGLEDMSPNDPLLNKSEQEITRYRKEVIEKALSQCVDQKNEYKQKLPEVAAQQFARGFVDMGKFMSKEWAKQDKATKCIFTHISKERKAKQDKAVFDAYRAASRRYAFPSLNVLDNRSMPLERHGNLSLGR</sequence>
<dbReference type="EMBL" id="CM000654">
    <property type="protein sequence ID" value="EED87501.1"/>
    <property type="molecule type" value="Genomic_DNA"/>
</dbReference>
<dbReference type="HOGENOM" id="CLU_1083707_0_0_1"/>
<reference evidence="2 3" key="1">
    <citation type="journal article" date="2004" name="Science">
        <title>The genome of the diatom Thalassiosira pseudonana: ecology, evolution, and metabolism.</title>
        <authorList>
            <person name="Armbrust E.V."/>
            <person name="Berges J.A."/>
            <person name="Bowler C."/>
            <person name="Green B.R."/>
            <person name="Martinez D."/>
            <person name="Putnam N.H."/>
            <person name="Zhou S."/>
            <person name="Allen A.E."/>
            <person name="Apt K.E."/>
            <person name="Bechner M."/>
            <person name="Brzezinski M.A."/>
            <person name="Chaal B.K."/>
            <person name="Chiovitti A."/>
            <person name="Davis A.K."/>
            <person name="Demarest M.S."/>
            <person name="Detter J.C."/>
            <person name="Glavina T."/>
            <person name="Goodstein D."/>
            <person name="Hadi M.Z."/>
            <person name="Hellsten U."/>
            <person name="Hildebrand M."/>
            <person name="Jenkins B.D."/>
            <person name="Jurka J."/>
            <person name="Kapitonov V.V."/>
            <person name="Kroger N."/>
            <person name="Lau W.W."/>
            <person name="Lane T.W."/>
            <person name="Larimer F.W."/>
            <person name="Lippmeier J.C."/>
            <person name="Lucas S."/>
            <person name="Medina M."/>
            <person name="Montsant A."/>
            <person name="Obornik M."/>
            <person name="Parker M.S."/>
            <person name="Palenik B."/>
            <person name="Pazour G.J."/>
            <person name="Richardson P.M."/>
            <person name="Rynearson T.A."/>
            <person name="Saito M.A."/>
            <person name="Schwartz D.C."/>
            <person name="Thamatrakoln K."/>
            <person name="Valentin K."/>
            <person name="Vardi A."/>
            <person name="Wilkerson F.P."/>
            <person name="Rokhsar D.S."/>
        </authorList>
    </citation>
    <scope>NUCLEOTIDE SEQUENCE [LARGE SCALE GENOMIC DNA]</scope>
    <source>
        <strain evidence="2 3">CCMP1335</strain>
    </source>
</reference>
<dbReference type="GeneID" id="7442694"/>
<proteinExistence type="predicted"/>
<evidence type="ECO:0000313" key="2">
    <source>
        <dbReference type="EMBL" id="EED87501.1"/>
    </source>
</evidence>
<dbReference type="KEGG" id="tps:THAPSDRAFT_12118"/>
<evidence type="ECO:0000256" key="1">
    <source>
        <dbReference type="SAM" id="MobiDB-lite"/>
    </source>
</evidence>
<feature type="region of interest" description="Disordered" evidence="1">
    <location>
        <begin position="30"/>
        <end position="93"/>
    </location>
</feature>
<dbReference type="AlphaFoldDB" id="B8CGI0"/>
<keyword evidence="3" id="KW-1185">Reference proteome</keyword>
<gene>
    <name evidence="2" type="ORF">THAPSDRAFT_12118</name>
</gene>
<protein>
    <submittedName>
        <fullName evidence="2">Uncharacterized protein</fullName>
    </submittedName>
</protein>
<accession>B8CGI0</accession>
<reference evidence="2 3" key="2">
    <citation type="journal article" date="2008" name="Nature">
        <title>The Phaeodactylum genome reveals the evolutionary history of diatom genomes.</title>
        <authorList>
            <person name="Bowler C."/>
            <person name="Allen A.E."/>
            <person name="Badger J.H."/>
            <person name="Grimwood J."/>
            <person name="Jabbari K."/>
            <person name="Kuo A."/>
            <person name="Maheswari U."/>
            <person name="Martens C."/>
            <person name="Maumus F."/>
            <person name="Otillar R.P."/>
            <person name="Rayko E."/>
            <person name="Salamov A."/>
            <person name="Vandepoele K."/>
            <person name="Beszteri B."/>
            <person name="Gruber A."/>
            <person name="Heijde M."/>
            <person name="Katinka M."/>
            <person name="Mock T."/>
            <person name="Valentin K."/>
            <person name="Verret F."/>
            <person name="Berges J.A."/>
            <person name="Brownlee C."/>
            <person name="Cadoret J.P."/>
            <person name="Chiovitti A."/>
            <person name="Choi C.J."/>
            <person name="Coesel S."/>
            <person name="De Martino A."/>
            <person name="Detter J.C."/>
            <person name="Durkin C."/>
            <person name="Falciatore A."/>
            <person name="Fournet J."/>
            <person name="Haruta M."/>
            <person name="Huysman M.J."/>
            <person name="Jenkins B.D."/>
            <person name="Jiroutova K."/>
            <person name="Jorgensen R.E."/>
            <person name="Joubert Y."/>
            <person name="Kaplan A."/>
            <person name="Kroger N."/>
            <person name="Kroth P.G."/>
            <person name="La Roche J."/>
            <person name="Lindquist E."/>
            <person name="Lommer M."/>
            <person name="Martin-Jezequel V."/>
            <person name="Lopez P.J."/>
            <person name="Lucas S."/>
            <person name="Mangogna M."/>
            <person name="McGinnis K."/>
            <person name="Medlin L.K."/>
            <person name="Montsant A."/>
            <person name="Oudot-Le Secq M.P."/>
            <person name="Napoli C."/>
            <person name="Obornik M."/>
            <person name="Parker M.S."/>
            <person name="Petit J.L."/>
            <person name="Porcel B.M."/>
            <person name="Poulsen N."/>
            <person name="Robison M."/>
            <person name="Rychlewski L."/>
            <person name="Rynearson T.A."/>
            <person name="Schmutz J."/>
            <person name="Shapiro H."/>
            <person name="Siaut M."/>
            <person name="Stanley M."/>
            <person name="Sussman M.R."/>
            <person name="Taylor A.R."/>
            <person name="Vardi A."/>
            <person name="von Dassow P."/>
            <person name="Vyverman W."/>
            <person name="Willis A."/>
            <person name="Wyrwicz L.S."/>
            <person name="Rokhsar D.S."/>
            <person name="Weissenbach J."/>
            <person name="Armbrust E.V."/>
            <person name="Green B.R."/>
            <person name="Van de Peer Y."/>
            <person name="Grigoriev I.V."/>
        </authorList>
    </citation>
    <scope>NUCLEOTIDE SEQUENCE [LARGE SCALE GENOMIC DNA]</scope>
    <source>
        <strain evidence="2 3">CCMP1335</strain>
    </source>
</reference>
<feature type="region of interest" description="Disordered" evidence="1">
    <location>
        <begin position="115"/>
        <end position="136"/>
    </location>
</feature>
<name>B8CGI0_THAPS</name>
<dbReference type="RefSeq" id="XP_002295197.1">
    <property type="nucleotide sequence ID" value="XM_002295161.1"/>
</dbReference>
<dbReference type="InParanoid" id="B8CGI0"/>
<dbReference type="Proteomes" id="UP000001449">
    <property type="component" value="Chromosome 23"/>
</dbReference>
<organism evidence="2 3">
    <name type="scientific">Thalassiosira pseudonana</name>
    <name type="common">Marine diatom</name>
    <name type="synonym">Cyclotella nana</name>
    <dbReference type="NCBI Taxonomy" id="35128"/>
    <lineage>
        <taxon>Eukaryota</taxon>
        <taxon>Sar</taxon>
        <taxon>Stramenopiles</taxon>
        <taxon>Ochrophyta</taxon>
        <taxon>Bacillariophyta</taxon>
        <taxon>Coscinodiscophyceae</taxon>
        <taxon>Thalassiosirophycidae</taxon>
        <taxon>Thalassiosirales</taxon>
        <taxon>Thalassiosiraceae</taxon>
        <taxon>Thalassiosira</taxon>
    </lineage>
</organism>
<dbReference type="PaxDb" id="35128-Thaps12118"/>